<protein>
    <submittedName>
        <fullName evidence="4">Protein involved in gliding motility EpsA</fullName>
    </submittedName>
</protein>
<dbReference type="Gene3D" id="3.30.1950.10">
    <property type="entry name" value="wza like domain"/>
    <property type="match status" value="1"/>
</dbReference>
<dbReference type="Gene3D" id="3.10.560.10">
    <property type="entry name" value="Outer membrane lipoprotein wza domain like"/>
    <property type="match status" value="1"/>
</dbReference>
<dbReference type="PANTHER" id="PTHR33619:SF3">
    <property type="entry name" value="POLYSACCHARIDE EXPORT PROTEIN GFCE-RELATED"/>
    <property type="match status" value="1"/>
</dbReference>
<proteinExistence type="predicted"/>
<dbReference type="InterPro" id="IPR049712">
    <property type="entry name" value="Poly_export"/>
</dbReference>
<sequence length="272" mass="29980">MKKFSIPFLISLMALSCVSRRQLTYFQDKGASLEVDSAEFHSRLIIKYRIQPGDIIKVEVISTNEDVNRVFNAATAQQVPIGGFAGGSGGGLDPIFYLQGFFVDQLGYLTLPVVGKIHIAGLSIVEVKEAIERELLRYFEAGTVTVRSVIPGINIKVIGDVRRPGRYVFFRNYVTVMDALAEAGDIDFVGNRTEVEIIRMTPKGYVFKTLDLTDRSALASPDIFLEPNDIINVKPLPAKSWGIGTTGFQTFTGVLSVVSTLLTLIIVSRNLR</sequence>
<feature type="transmembrane region" description="Helical" evidence="2">
    <location>
        <begin position="247"/>
        <end position="267"/>
    </location>
</feature>
<dbReference type="InterPro" id="IPR003715">
    <property type="entry name" value="Poly_export_N"/>
</dbReference>
<evidence type="ECO:0000256" key="2">
    <source>
        <dbReference type="SAM" id="Phobius"/>
    </source>
</evidence>
<keyword evidence="2" id="KW-0472">Membrane</keyword>
<name>A0A369A955_9FLAO</name>
<dbReference type="Pfam" id="PF02563">
    <property type="entry name" value="Poly_export"/>
    <property type="match status" value="1"/>
</dbReference>
<feature type="domain" description="Polysaccharide export protein N-terminal" evidence="3">
    <location>
        <begin position="47"/>
        <end position="147"/>
    </location>
</feature>
<dbReference type="PANTHER" id="PTHR33619">
    <property type="entry name" value="POLYSACCHARIDE EXPORT PROTEIN GFCE-RELATED"/>
    <property type="match status" value="1"/>
</dbReference>
<dbReference type="PROSITE" id="PS51257">
    <property type="entry name" value="PROKAR_LIPOPROTEIN"/>
    <property type="match status" value="1"/>
</dbReference>
<evidence type="ECO:0000313" key="4">
    <source>
        <dbReference type="EMBL" id="RCX05675.1"/>
    </source>
</evidence>
<evidence type="ECO:0000256" key="1">
    <source>
        <dbReference type="ARBA" id="ARBA00022729"/>
    </source>
</evidence>
<keyword evidence="2" id="KW-0812">Transmembrane</keyword>
<evidence type="ECO:0000313" key="5">
    <source>
        <dbReference type="Proteomes" id="UP000253517"/>
    </source>
</evidence>
<accession>A0A369A955</accession>
<gene>
    <name evidence="4" type="ORF">DES35_101963</name>
</gene>
<dbReference type="Proteomes" id="UP000253517">
    <property type="component" value="Unassembled WGS sequence"/>
</dbReference>
<dbReference type="EMBL" id="QPJS01000001">
    <property type="protein sequence ID" value="RCX05675.1"/>
    <property type="molecule type" value="Genomic_DNA"/>
</dbReference>
<dbReference type="RefSeq" id="WP_114365938.1">
    <property type="nucleotide sequence ID" value="NZ_BHZF01000001.1"/>
</dbReference>
<comment type="caution">
    <text evidence="4">The sequence shown here is derived from an EMBL/GenBank/DDBJ whole genome shotgun (WGS) entry which is preliminary data.</text>
</comment>
<reference evidence="4 5" key="1">
    <citation type="submission" date="2018-07" db="EMBL/GenBank/DDBJ databases">
        <title>Genomic Encyclopedia of Type Strains, Phase IV (KMG-IV): sequencing the most valuable type-strain genomes for metagenomic binning, comparative biology and taxonomic classification.</title>
        <authorList>
            <person name="Goeker M."/>
        </authorList>
    </citation>
    <scope>NUCLEOTIDE SEQUENCE [LARGE SCALE GENOMIC DNA]</scope>
    <source>
        <strain evidence="4 5">DSM 21410</strain>
    </source>
</reference>
<dbReference type="GO" id="GO:0015159">
    <property type="term" value="F:polysaccharide transmembrane transporter activity"/>
    <property type="evidence" value="ECO:0007669"/>
    <property type="project" value="InterPro"/>
</dbReference>
<evidence type="ECO:0000259" key="3">
    <source>
        <dbReference type="Pfam" id="PF02563"/>
    </source>
</evidence>
<dbReference type="AlphaFoldDB" id="A0A369A955"/>
<organism evidence="4 5">
    <name type="scientific">Schleiferia thermophila</name>
    <dbReference type="NCBI Taxonomy" id="884107"/>
    <lineage>
        <taxon>Bacteria</taxon>
        <taxon>Pseudomonadati</taxon>
        <taxon>Bacteroidota</taxon>
        <taxon>Flavobacteriia</taxon>
        <taxon>Flavobacteriales</taxon>
        <taxon>Schleiferiaceae</taxon>
        <taxon>Schleiferia</taxon>
    </lineage>
</organism>
<keyword evidence="2" id="KW-1133">Transmembrane helix</keyword>
<keyword evidence="1" id="KW-0732">Signal</keyword>
<keyword evidence="5" id="KW-1185">Reference proteome</keyword>